<proteinExistence type="predicted"/>
<sequence>MVLDLDADEVGFLEDIEEKVRHDEQLWDLDERLAAPIPPGT</sequence>
<dbReference type="KEGG" id="mri:Mal4_49840"/>
<name>A0A517ZDR9_9PLAN</name>
<evidence type="ECO:0000313" key="2">
    <source>
        <dbReference type="Proteomes" id="UP000320496"/>
    </source>
</evidence>
<protein>
    <submittedName>
        <fullName evidence="1">Uncharacterized protein</fullName>
    </submittedName>
</protein>
<evidence type="ECO:0000313" key="1">
    <source>
        <dbReference type="EMBL" id="QDU40626.1"/>
    </source>
</evidence>
<organism evidence="1 2">
    <name type="scientific">Maioricimonas rarisocia</name>
    <dbReference type="NCBI Taxonomy" id="2528026"/>
    <lineage>
        <taxon>Bacteria</taxon>
        <taxon>Pseudomonadati</taxon>
        <taxon>Planctomycetota</taxon>
        <taxon>Planctomycetia</taxon>
        <taxon>Planctomycetales</taxon>
        <taxon>Planctomycetaceae</taxon>
        <taxon>Maioricimonas</taxon>
    </lineage>
</organism>
<accession>A0A517ZDR9</accession>
<keyword evidence="2" id="KW-1185">Reference proteome</keyword>
<gene>
    <name evidence="1" type="ORF">Mal4_49840</name>
</gene>
<dbReference type="EMBL" id="CP036275">
    <property type="protein sequence ID" value="QDU40626.1"/>
    <property type="molecule type" value="Genomic_DNA"/>
</dbReference>
<dbReference type="Proteomes" id="UP000320496">
    <property type="component" value="Chromosome"/>
</dbReference>
<dbReference type="AlphaFoldDB" id="A0A517ZDR9"/>
<reference evidence="1 2" key="1">
    <citation type="submission" date="2019-02" db="EMBL/GenBank/DDBJ databases">
        <title>Deep-cultivation of Planctomycetes and their phenomic and genomic characterization uncovers novel biology.</title>
        <authorList>
            <person name="Wiegand S."/>
            <person name="Jogler M."/>
            <person name="Boedeker C."/>
            <person name="Pinto D."/>
            <person name="Vollmers J."/>
            <person name="Rivas-Marin E."/>
            <person name="Kohn T."/>
            <person name="Peeters S.H."/>
            <person name="Heuer A."/>
            <person name="Rast P."/>
            <person name="Oberbeckmann S."/>
            <person name="Bunk B."/>
            <person name="Jeske O."/>
            <person name="Meyerdierks A."/>
            <person name="Storesund J.E."/>
            <person name="Kallscheuer N."/>
            <person name="Luecker S."/>
            <person name="Lage O.M."/>
            <person name="Pohl T."/>
            <person name="Merkel B.J."/>
            <person name="Hornburger P."/>
            <person name="Mueller R.-W."/>
            <person name="Bruemmer F."/>
            <person name="Labrenz M."/>
            <person name="Spormann A.M."/>
            <person name="Op den Camp H."/>
            <person name="Overmann J."/>
            <person name="Amann R."/>
            <person name="Jetten M.S.M."/>
            <person name="Mascher T."/>
            <person name="Medema M.H."/>
            <person name="Devos D.P."/>
            <person name="Kaster A.-K."/>
            <person name="Ovreas L."/>
            <person name="Rohde M."/>
            <person name="Galperin M.Y."/>
            <person name="Jogler C."/>
        </authorList>
    </citation>
    <scope>NUCLEOTIDE SEQUENCE [LARGE SCALE GENOMIC DNA]</scope>
    <source>
        <strain evidence="1 2">Mal4</strain>
    </source>
</reference>